<evidence type="ECO:0000313" key="8">
    <source>
        <dbReference type="EMBL" id="BAI62526.1"/>
    </source>
</evidence>
<evidence type="ECO:0000259" key="6">
    <source>
        <dbReference type="Pfam" id="PF04422"/>
    </source>
</evidence>
<keyword evidence="3" id="KW-0560">Oxidoreductase</keyword>
<dbReference type="STRING" id="304371.MCP_2454"/>
<dbReference type="RefSeq" id="WP_012901200.1">
    <property type="nucleotide sequence ID" value="NC_013665.1"/>
</dbReference>
<dbReference type="InterPro" id="IPR007516">
    <property type="entry name" value="Co_F420_Hydgase/DH_bsu_N"/>
</dbReference>
<dbReference type="GO" id="GO:0052592">
    <property type="term" value="F:oxidoreductase activity, acting on CH or CH2 groups, with an iron-sulfur protein as acceptor"/>
    <property type="evidence" value="ECO:0007669"/>
    <property type="project" value="TreeGrafter"/>
</dbReference>
<feature type="domain" description="Coenzyme F420 hydrogenase/dehydrogenase beta subunit C-terminal" evidence="7">
    <location>
        <begin position="98"/>
        <end position="248"/>
    </location>
</feature>
<dbReference type="GO" id="GO:0051536">
    <property type="term" value="F:iron-sulfur cluster binding"/>
    <property type="evidence" value="ECO:0007669"/>
    <property type="project" value="UniProtKB-KW"/>
</dbReference>
<evidence type="ECO:0000313" key="9">
    <source>
        <dbReference type="Proteomes" id="UP000001882"/>
    </source>
</evidence>
<dbReference type="EMBL" id="AP011532">
    <property type="protein sequence ID" value="BAI62526.1"/>
    <property type="molecule type" value="Genomic_DNA"/>
</dbReference>
<evidence type="ECO:0000256" key="2">
    <source>
        <dbReference type="ARBA" id="ARBA00022723"/>
    </source>
</evidence>
<keyword evidence="9" id="KW-1185">Reference proteome</keyword>
<name>D1Z1F4_METPS</name>
<reference evidence="8 9" key="2">
    <citation type="journal article" date="2008" name="Int. J. Syst. Evol. Microbiol.">
        <title>Methanocella paludicola gen. nov., sp. nov., a methane-producing archaeon, the first isolate of the lineage 'Rice Cluster I', and proposal of the new archaeal order Methanocellales ord. nov.</title>
        <authorList>
            <person name="Sakai S."/>
            <person name="Imachi H."/>
            <person name="Hanada S."/>
            <person name="Ohashi A."/>
            <person name="Harada H."/>
            <person name="Kamagata Y."/>
        </authorList>
    </citation>
    <scope>NUCLEOTIDE SEQUENCE [LARGE SCALE GENOMIC DNA]</scope>
    <source>
        <strain evidence="9">DSM 17711 / JCM 13418 / NBRC 101707 / SANAE</strain>
    </source>
</reference>
<dbReference type="Pfam" id="PF04432">
    <property type="entry name" value="FrhB_FdhB_C"/>
    <property type="match status" value="1"/>
</dbReference>
<organism evidence="8 9">
    <name type="scientific">Methanocella paludicola (strain DSM 17711 / JCM 13418 / NBRC 101707 / SANAE)</name>
    <dbReference type="NCBI Taxonomy" id="304371"/>
    <lineage>
        <taxon>Archaea</taxon>
        <taxon>Methanobacteriati</taxon>
        <taxon>Methanobacteriota</taxon>
        <taxon>Stenosarchaea group</taxon>
        <taxon>Methanomicrobia</taxon>
        <taxon>Methanocellales</taxon>
        <taxon>Methanocellaceae</taxon>
        <taxon>Methanocella</taxon>
    </lineage>
</organism>
<keyword evidence="4" id="KW-0408">Iron</keyword>
<dbReference type="eggNOG" id="arCOG02651">
    <property type="taxonomic scope" value="Archaea"/>
</dbReference>
<dbReference type="KEGG" id="mpd:MCP_2454"/>
<dbReference type="GeneID" id="8682837"/>
<evidence type="ECO:0000256" key="1">
    <source>
        <dbReference type="ARBA" id="ARBA00001974"/>
    </source>
</evidence>
<accession>D1Z1F4</accession>
<dbReference type="PANTHER" id="PTHR31332:SF6">
    <property type="entry name" value="FORMATE DEHYDROGENASE SUBUNIT BETA"/>
    <property type="match status" value="1"/>
</dbReference>
<protein>
    <submittedName>
        <fullName evidence="8">Coenzyme F420 hydrogenase subunit beta</fullName>
    </submittedName>
</protein>
<dbReference type="InParanoid" id="D1Z1F4"/>
<dbReference type="GO" id="GO:0046872">
    <property type="term" value="F:metal ion binding"/>
    <property type="evidence" value="ECO:0007669"/>
    <property type="project" value="UniProtKB-KW"/>
</dbReference>
<gene>
    <name evidence="8" type="primary">frhB-3</name>
    <name evidence="8" type="ordered locus">MCP_2454</name>
</gene>
<comment type="cofactor">
    <cofactor evidence="1">
        <name>FAD</name>
        <dbReference type="ChEBI" id="CHEBI:57692"/>
    </cofactor>
</comment>
<dbReference type="InterPro" id="IPR007525">
    <property type="entry name" value="FrhB_FdhB_C"/>
</dbReference>
<reference evidence="9" key="3">
    <citation type="journal article" date="2011" name="PLoS ONE">
        <title>Genome sequence of a mesophilic hydrogenotrophic methanogen Methanocella paludicola, the first cultivated representative of the order Methanocellales.</title>
        <authorList>
            <person name="Sakai S."/>
            <person name="Takaki Y."/>
            <person name="Shimamura S."/>
            <person name="Sekine M."/>
            <person name="Tajima T."/>
            <person name="Kosugi H."/>
            <person name="Ichikawa N."/>
            <person name="Tasumi E."/>
            <person name="Hiraki A.T."/>
            <person name="Shimizu A."/>
            <person name="Kato Y."/>
            <person name="Nishiko R."/>
            <person name="Mori K."/>
            <person name="Fujita N."/>
            <person name="Imachi H."/>
            <person name="Takai K."/>
        </authorList>
    </citation>
    <scope>NUCLEOTIDE SEQUENCE [LARGE SCALE GENOMIC DNA]</scope>
    <source>
        <strain evidence="9">DSM 17711 / JCM 13418 / NBRC 101707 / SANAE</strain>
    </source>
</reference>
<keyword evidence="2" id="KW-0479">Metal-binding</keyword>
<evidence type="ECO:0000256" key="4">
    <source>
        <dbReference type="ARBA" id="ARBA00023004"/>
    </source>
</evidence>
<dbReference type="InterPro" id="IPR045220">
    <property type="entry name" value="FRHB/FDHB/HCAR-like"/>
</dbReference>
<reference evidence="8 9" key="1">
    <citation type="journal article" date="2007" name="Appl. Environ. Microbiol.">
        <title>Isolation of key methanogens for global methane emission from rice paddy fields: a novel isolate affiliated with the clone cluster rice cluster I.</title>
        <authorList>
            <person name="Sakai S."/>
            <person name="Imachi H."/>
            <person name="Sekiguchi Y."/>
            <person name="Ohashi A."/>
            <person name="Harada H."/>
            <person name="Kamagata Y."/>
        </authorList>
    </citation>
    <scope>NUCLEOTIDE SEQUENCE [LARGE SCALE GENOMIC DNA]</scope>
    <source>
        <strain evidence="9">DSM 17711 / JCM 13418 / NBRC 101707 / SANAE</strain>
    </source>
</reference>
<dbReference type="PANTHER" id="PTHR31332">
    <property type="entry name" value="7-HYDROXYMETHYL CHLOROPHYLL A REDUCTASE, CHLOROPLASTIC"/>
    <property type="match status" value="1"/>
</dbReference>
<dbReference type="OrthoDB" id="37898at2157"/>
<dbReference type="Pfam" id="PF04422">
    <property type="entry name" value="FrhB_FdhB_N"/>
    <property type="match status" value="1"/>
</dbReference>
<dbReference type="NCBIfam" id="NF006807">
    <property type="entry name" value="PRK09325.1"/>
    <property type="match status" value="1"/>
</dbReference>
<evidence type="ECO:0000256" key="3">
    <source>
        <dbReference type="ARBA" id="ARBA00023002"/>
    </source>
</evidence>
<keyword evidence="5" id="KW-0411">Iron-sulfur</keyword>
<proteinExistence type="predicted"/>
<dbReference type="AlphaFoldDB" id="D1Z1F4"/>
<feature type="domain" description="Coenzyme F420 hydrogenase/dehydrogenase beta subunit N-terminal" evidence="6">
    <location>
        <begin position="13"/>
        <end position="87"/>
    </location>
</feature>
<dbReference type="Proteomes" id="UP000001882">
    <property type="component" value="Chromosome"/>
</dbReference>
<sequence length="285" mass="31597">MAYQGFGKYKEVLSARSADEEIRNIAQDGGTTTALLCFALETGFIDGAVLTKKSSREWVPAQYVATTRDEILQSAKSVYALSPSLYRLKEATRERALSKVGYVGLPCQIEAVRKMQLYPFGARDIVESLALVIGIFCFENFYPESLKAIVEGLGEEPLEDVVRMRCASGKFRTEGEKGIIVPLKQASRYIQDGDRICPDLVSEWADISAGSVGSDPGWNTVFLRTKKGHDFFQQATGAGAIETKEISEEGLKALEKLAVAKKDRAKKHIAKREELGLYVTRDIYY</sequence>
<evidence type="ECO:0000256" key="5">
    <source>
        <dbReference type="ARBA" id="ARBA00023014"/>
    </source>
</evidence>
<evidence type="ECO:0000259" key="7">
    <source>
        <dbReference type="Pfam" id="PF04432"/>
    </source>
</evidence>